<dbReference type="Proteomes" id="UP001208938">
    <property type="component" value="Unassembled WGS sequence"/>
</dbReference>
<protein>
    <submittedName>
        <fullName evidence="2">Uncharacterized protein</fullName>
    </submittedName>
</protein>
<keyword evidence="3" id="KW-1185">Reference proteome</keyword>
<comment type="caution">
    <text evidence="2">The sequence shown here is derived from an EMBL/GenBank/DDBJ whole genome shotgun (WGS) entry which is preliminary data.</text>
</comment>
<feature type="region of interest" description="Disordered" evidence="1">
    <location>
        <begin position="1"/>
        <end position="22"/>
    </location>
</feature>
<dbReference type="RefSeq" id="WP_264507307.1">
    <property type="nucleotide sequence ID" value="NZ_JAPDFL010000001.1"/>
</dbReference>
<name>A0ABT3H3Y8_9RHOB</name>
<reference evidence="2 3" key="1">
    <citation type="submission" date="2022-10" db="EMBL/GenBank/DDBJ databases">
        <title>Pararhodobacter sp. nov., isolated from marine algae.</title>
        <authorList>
            <person name="Choi B.J."/>
            <person name="Kim J.M."/>
            <person name="Lee J.K."/>
            <person name="Choi D.G."/>
            <person name="Jeon C.O."/>
        </authorList>
    </citation>
    <scope>NUCLEOTIDE SEQUENCE [LARGE SCALE GENOMIC DNA]</scope>
    <source>
        <strain evidence="2 3">ZQ420</strain>
    </source>
</reference>
<organism evidence="2 3">
    <name type="scientific">Pararhodobacter zhoushanensis</name>
    <dbReference type="NCBI Taxonomy" id="2479545"/>
    <lineage>
        <taxon>Bacteria</taxon>
        <taxon>Pseudomonadati</taxon>
        <taxon>Pseudomonadota</taxon>
        <taxon>Alphaproteobacteria</taxon>
        <taxon>Rhodobacterales</taxon>
        <taxon>Paracoccaceae</taxon>
        <taxon>Pararhodobacter</taxon>
    </lineage>
</organism>
<accession>A0ABT3H3Y8</accession>
<gene>
    <name evidence="2" type="ORF">OKW52_20260</name>
</gene>
<dbReference type="EMBL" id="JAPDFL010000001">
    <property type="protein sequence ID" value="MCW1934521.1"/>
    <property type="molecule type" value="Genomic_DNA"/>
</dbReference>
<sequence length="91" mass="9466">MKDKATHISRHNGSPGENLWPITPSDDADLAFVTRGLYVGGDGDLMVIPWNGGELGDPVPIVGVLAGSLLPFRVARVLATGTTATNIVGID</sequence>
<evidence type="ECO:0000313" key="3">
    <source>
        <dbReference type="Proteomes" id="UP001208938"/>
    </source>
</evidence>
<evidence type="ECO:0000313" key="2">
    <source>
        <dbReference type="EMBL" id="MCW1934521.1"/>
    </source>
</evidence>
<proteinExistence type="predicted"/>
<evidence type="ECO:0000256" key="1">
    <source>
        <dbReference type="SAM" id="MobiDB-lite"/>
    </source>
</evidence>